<keyword evidence="4" id="KW-1133">Transmembrane helix</keyword>
<organism evidence="6 7">
    <name type="scientific">Agreia pratensis</name>
    <dbReference type="NCBI Taxonomy" id="150121"/>
    <lineage>
        <taxon>Bacteria</taxon>
        <taxon>Bacillati</taxon>
        <taxon>Actinomycetota</taxon>
        <taxon>Actinomycetes</taxon>
        <taxon>Micrococcales</taxon>
        <taxon>Microbacteriaceae</taxon>
        <taxon>Agreia</taxon>
    </lineage>
</organism>
<keyword evidence="4" id="KW-0812">Transmembrane</keyword>
<keyword evidence="3" id="KW-0902">Two-component regulatory system</keyword>
<gene>
    <name evidence="6" type="ORF">SAMN06296010_3007</name>
</gene>
<dbReference type="Gene3D" id="1.20.5.1930">
    <property type="match status" value="1"/>
</dbReference>
<dbReference type="OrthoDB" id="5241784at2"/>
<dbReference type="RefSeq" id="WP_085487474.1">
    <property type="nucleotide sequence ID" value="NZ_FXAY01000005.1"/>
</dbReference>
<dbReference type="SUPFAM" id="SSF55874">
    <property type="entry name" value="ATPase domain of HSP90 chaperone/DNA topoisomerase II/histidine kinase"/>
    <property type="match status" value="1"/>
</dbReference>
<dbReference type="Proteomes" id="UP000193244">
    <property type="component" value="Unassembled WGS sequence"/>
</dbReference>
<sequence length="407" mass="42670">MMPADKSRMQAGVSDFRTMRASTAVGLWVVVVIAGFLSLVLGTNEPSEPRTIALIAVSVVSTVLGLLVVPLLLRASVTAAARHPLLIALIACAGVTWVLALVPPFAGWAWAFPLVIAGGILSCVVPGWWRAAVPIITLALIFITGALVSHPTGSGSLASSPLATAGLASPADLIVIGTLVLLVFTPLSTVWALQVVLRLDEARQTASDLAVATERLRFATDLHDIQGHHLQVIALKSELAERLLVNQPERSAREIADIREIAKAALEDTRAVVNDYRTVTVAVEVRNAAAVLRSAGIDCEARISAPELSTSVGAVFAIAIREAATNVLRHSRATEAGIALSVVGGEYRLTVSNNGAGALRSGGTGLRGLRERLTPFLGTVQTARVDDVFTLTVRIPVTADSAPVDAR</sequence>
<dbReference type="STRING" id="150121.SAMN06296010_3007"/>
<proteinExistence type="predicted"/>
<keyword evidence="4" id="KW-0472">Membrane</keyword>
<accession>A0A1X7KW67</accession>
<evidence type="ECO:0000313" key="6">
    <source>
        <dbReference type="EMBL" id="SMG45479.1"/>
    </source>
</evidence>
<dbReference type="AlphaFoldDB" id="A0A1X7KW67"/>
<evidence type="ECO:0000259" key="5">
    <source>
        <dbReference type="Pfam" id="PF07730"/>
    </source>
</evidence>
<dbReference type="GO" id="GO:0046983">
    <property type="term" value="F:protein dimerization activity"/>
    <property type="evidence" value="ECO:0007669"/>
    <property type="project" value="InterPro"/>
</dbReference>
<evidence type="ECO:0000313" key="7">
    <source>
        <dbReference type="Proteomes" id="UP000193244"/>
    </source>
</evidence>
<feature type="transmembrane region" description="Helical" evidence="4">
    <location>
        <begin position="135"/>
        <end position="153"/>
    </location>
</feature>
<evidence type="ECO:0000256" key="2">
    <source>
        <dbReference type="ARBA" id="ARBA00022777"/>
    </source>
</evidence>
<evidence type="ECO:0000256" key="3">
    <source>
        <dbReference type="ARBA" id="ARBA00023012"/>
    </source>
</evidence>
<protein>
    <submittedName>
        <fullName evidence="6">Two-component system, NarL family, sensor histidine kinase DesK</fullName>
    </submittedName>
</protein>
<dbReference type="Pfam" id="PF07730">
    <property type="entry name" value="HisKA_3"/>
    <property type="match status" value="1"/>
</dbReference>
<evidence type="ECO:0000256" key="4">
    <source>
        <dbReference type="SAM" id="Phobius"/>
    </source>
</evidence>
<feature type="domain" description="Signal transduction histidine kinase subgroup 3 dimerisation and phosphoacceptor" evidence="5">
    <location>
        <begin position="214"/>
        <end position="279"/>
    </location>
</feature>
<keyword evidence="7" id="KW-1185">Reference proteome</keyword>
<dbReference type="CDD" id="cd16917">
    <property type="entry name" value="HATPase_UhpB-NarQ-NarX-like"/>
    <property type="match status" value="1"/>
</dbReference>
<name>A0A1X7KW67_9MICO</name>
<feature type="transmembrane region" description="Helical" evidence="4">
    <location>
        <begin position="21"/>
        <end position="40"/>
    </location>
</feature>
<dbReference type="GO" id="GO:0016020">
    <property type="term" value="C:membrane"/>
    <property type="evidence" value="ECO:0007669"/>
    <property type="project" value="InterPro"/>
</dbReference>
<reference evidence="7" key="1">
    <citation type="submission" date="2017-04" db="EMBL/GenBank/DDBJ databases">
        <authorList>
            <person name="Varghese N."/>
            <person name="Submissions S."/>
        </authorList>
    </citation>
    <scope>NUCLEOTIDE SEQUENCE [LARGE SCALE GENOMIC DNA]</scope>
    <source>
        <strain evidence="7">VKM Ac-2510</strain>
    </source>
</reference>
<evidence type="ECO:0000256" key="1">
    <source>
        <dbReference type="ARBA" id="ARBA00022679"/>
    </source>
</evidence>
<dbReference type="InterPro" id="IPR036890">
    <property type="entry name" value="HATPase_C_sf"/>
</dbReference>
<dbReference type="EMBL" id="FXAY01000005">
    <property type="protein sequence ID" value="SMG45479.1"/>
    <property type="molecule type" value="Genomic_DNA"/>
</dbReference>
<dbReference type="InterPro" id="IPR011712">
    <property type="entry name" value="Sig_transdc_His_kin_sub3_dim/P"/>
</dbReference>
<dbReference type="PANTHER" id="PTHR24421:SF63">
    <property type="entry name" value="SENSOR HISTIDINE KINASE DESK"/>
    <property type="match status" value="1"/>
</dbReference>
<keyword evidence="1" id="KW-0808">Transferase</keyword>
<dbReference type="Gene3D" id="3.30.565.10">
    <property type="entry name" value="Histidine kinase-like ATPase, C-terminal domain"/>
    <property type="match status" value="1"/>
</dbReference>
<keyword evidence="2 6" id="KW-0418">Kinase</keyword>
<feature type="transmembrane region" description="Helical" evidence="4">
    <location>
        <begin position="108"/>
        <end position="128"/>
    </location>
</feature>
<dbReference type="PANTHER" id="PTHR24421">
    <property type="entry name" value="NITRATE/NITRITE SENSOR PROTEIN NARX-RELATED"/>
    <property type="match status" value="1"/>
</dbReference>
<dbReference type="InterPro" id="IPR050482">
    <property type="entry name" value="Sensor_HK_TwoCompSys"/>
</dbReference>
<feature type="transmembrane region" description="Helical" evidence="4">
    <location>
        <begin position="85"/>
        <end position="102"/>
    </location>
</feature>
<dbReference type="GO" id="GO:0000155">
    <property type="term" value="F:phosphorelay sensor kinase activity"/>
    <property type="evidence" value="ECO:0007669"/>
    <property type="project" value="InterPro"/>
</dbReference>
<feature type="transmembrane region" description="Helical" evidence="4">
    <location>
        <begin position="173"/>
        <end position="193"/>
    </location>
</feature>
<feature type="transmembrane region" description="Helical" evidence="4">
    <location>
        <begin position="52"/>
        <end position="73"/>
    </location>
</feature>